<dbReference type="Gene3D" id="2.70.70.10">
    <property type="entry name" value="Glucose Permease (Domain IIA)"/>
    <property type="match status" value="1"/>
</dbReference>
<comment type="caution">
    <text evidence="4">The sequence shown here is derived from an EMBL/GenBank/DDBJ whole genome shotgun (WGS) entry which is preliminary data.</text>
</comment>
<dbReference type="AlphaFoldDB" id="A0A844Y8U7"/>
<proteinExistence type="predicted"/>
<dbReference type="OrthoDB" id="9809144at2"/>
<evidence type="ECO:0000256" key="1">
    <source>
        <dbReference type="SAM" id="Coils"/>
    </source>
</evidence>
<keyword evidence="1" id="KW-0175">Coiled coil</keyword>
<evidence type="ECO:0000259" key="3">
    <source>
        <dbReference type="Pfam" id="PF01551"/>
    </source>
</evidence>
<evidence type="ECO:0000256" key="2">
    <source>
        <dbReference type="SAM" id="MobiDB-lite"/>
    </source>
</evidence>
<name>A0A844Y8U7_9SPHN</name>
<dbReference type="PANTHER" id="PTHR21666:SF270">
    <property type="entry name" value="MUREIN HYDROLASE ACTIVATOR ENVC"/>
    <property type="match status" value="1"/>
</dbReference>
<gene>
    <name evidence="4" type="ORF">GRI47_12010</name>
</gene>
<keyword evidence="5" id="KW-1185">Reference proteome</keyword>
<dbReference type="CDD" id="cd12797">
    <property type="entry name" value="M23_peptidase"/>
    <property type="match status" value="1"/>
</dbReference>
<dbReference type="InterPro" id="IPR050570">
    <property type="entry name" value="Cell_wall_metabolism_enzyme"/>
</dbReference>
<dbReference type="SUPFAM" id="SSF51261">
    <property type="entry name" value="Duplicated hybrid motif"/>
    <property type="match status" value="1"/>
</dbReference>
<protein>
    <submittedName>
        <fullName evidence="4">Peptidoglycan DD-metalloendopeptidase family protein</fullName>
    </submittedName>
</protein>
<feature type="coiled-coil region" evidence="1">
    <location>
        <begin position="41"/>
        <end position="110"/>
    </location>
</feature>
<dbReference type="PANTHER" id="PTHR21666">
    <property type="entry name" value="PEPTIDASE-RELATED"/>
    <property type="match status" value="1"/>
</dbReference>
<accession>A0A844Y8U7</accession>
<feature type="region of interest" description="Disordered" evidence="2">
    <location>
        <begin position="265"/>
        <end position="299"/>
    </location>
</feature>
<dbReference type="GO" id="GO:0004222">
    <property type="term" value="F:metalloendopeptidase activity"/>
    <property type="evidence" value="ECO:0007669"/>
    <property type="project" value="TreeGrafter"/>
</dbReference>
<organism evidence="4 5">
    <name type="scientific">Qipengyuania pelagi</name>
    <dbReference type="NCBI Taxonomy" id="994320"/>
    <lineage>
        <taxon>Bacteria</taxon>
        <taxon>Pseudomonadati</taxon>
        <taxon>Pseudomonadota</taxon>
        <taxon>Alphaproteobacteria</taxon>
        <taxon>Sphingomonadales</taxon>
        <taxon>Erythrobacteraceae</taxon>
        <taxon>Qipengyuania</taxon>
    </lineage>
</organism>
<dbReference type="InterPro" id="IPR011055">
    <property type="entry name" value="Dup_hybrid_motif"/>
</dbReference>
<sequence length="415" mass="43680">MMRRWLTLAIPLAGLAGAVGLAGLPGPITAQSGLDSRFANAPEAQRALERAERRAAQAQQRAASFDARAASASQASAKAQAEAAALAARVQQAEARIGVAEAELALVQSERRALDLRLAEQREPIVRLTGALQMLVRRPLSLSVLAPGSLRDTVYLGAVLDSTVPLVREGTAELRAELDRSLALQNEARTALAERRRAERGLAERRSELIAMAQRERLAARRARGAADREELRALALGEQARDLDGLVERLDEIGTLRDRLAALPGPILRPADPGARSSPAIEDAPSPTPSATAPPSDYRLPTDGRLTAAFGSVSADGARASGLSLVPRPGAQVVAPGTGRVVFAGPYRGFGRIVIIQHPNGWTSLVTGLGDLVTRVGQDVVAGSPLGLADMDDPTVTLELRRGGDPVNPLDHIG</sequence>
<evidence type="ECO:0000313" key="4">
    <source>
        <dbReference type="EMBL" id="MXO54724.1"/>
    </source>
</evidence>
<evidence type="ECO:0000313" key="5">
    <source>
        <dbReference type="Proteomes" id="UP000430272"/>
    </source>
</evidence>
<dbReference type="RefSeq" id="WP_160661619.1">
    <property type="nucleotide sequence ID" value="NZ_BAABDV010000001.1"/>
</dbReference>
<dbReference type="Proteomes" id="UP000430272">
    <property type="component" value="Unassembled WGS sequence"/>
</dbReference>
<reference evidence="4 5" key="1">
    <citation type="submission" date="2019-12" db="EMBL/GenBank/DDBJ databases">
        <title>Genomic-based taxomic classification of the family Erythrobacteraceae.</title>
        <authorList>
            <person name="Xu L."/>
        </authorList>
    </citation>
    <scope>NUCLEOTIDE SEQUENCE [LARGE SCALE GENOMIC DNA]</scope>
    <source>
        <strain evidence="4 5">JCM 17468</strain>
    </source>
</reference>
<dbReference type="InterPro" id="IPR016047">
    <property type="entry name" value="M23ase_b-sheet_dom"/>
</dbReference>
<feature type="domain" description="M23ase beta-sheet core" evidence="3">
    <location>
        <begin position="322"/>
        <end position="410"/>
    </location>
</feature>
<dbReference type="Pfam" id="PF01551">
    <property type="entry name" value="Peptidase_M23"/>
    <property type="match status" value="1"/>
</dbReference>
<dbReference type="EMBL" id="WTYD01000002">
    <property type="protein sequence ID" value="MXO54724.1"/>
    <property type="molecule type" value="Genomic_DNA"/>
</dbReference>